<organism evidence="1">
    <name type="scientific">Picea sitchensis</name>
    <name type="common">Sitka spruce</name>
    <name type="synonym">Pinus sitchensis</name>
    <dbReference type="NCBI Taxonomy" id="3332"/>
    <lineage>
        <taxon>Eukaryota</taxon>
        <taxon>Viridiplantae</taxon>
        <taxon>Streptophyta</taxon>
        <taxon>Embryophyta</taxon>
        <taxon>Tracheophyta</taxon>
        <taxon>Spermatophyta</taxon>
        <taxon>Pinopsida</taxon>
        <taxon>Pinidae</taxon>
        <taxon>Conifers I</taxon>
        <taxon>Pinales</taxon>
        <taxon>Pinaceae</taxon>
        <taxon>Picea</taxon>
    </lineage>
</organism>
<dbReference type="EMBL" id="EF086221">
    <property type="protein sequence ID" value="ABK25505.1"/>
    <property type="molecule type" value="mRNA"/>
</dbReference>
<dbReference type="AlphaFoldDB" id="A9NXZ4"/>
<reference evidence="1" key="1">
    <citation type="journal article" date="2008" name="BMC Genomics">
        <title>A conifer genomics resource of 200,000 spruce (Picea spp.) ESTs and 6,464 high-quality, sequence-finished full-length cDNAs for Sitka spruce (Picea sitchensis).</title>
        <authorList>
            <person name="Ralph S.G."/>
            <person name="Chun H.J."/>
            <person name="Kolosova N."/>
            <person name="Cooper D."/>
            <person name="Oddy C."/>
            <person name="Ritland C.E."/>
            <person name="Kirkpatrick R."/>
            <person name="Moore R."/>
            <person name="Barber S."/>
            <person name="Holt R.A."/>
            <person name="Jones S.J."/>
            <person name="Marra M.A."/>
            <person name="Douglas C.J."/>
            <person name="Ritland K."/>
            <person name="Bohlmann J."/>
        </authorList>
    </citation>
    <scope>NUCLEOTIDE SEQUENCE</scope>
    <source>
        <tissue evidence="1">Green portion of the leader tissue</tissue>
    </source>
</reference>
<sequence>MPMEATGCYFRIPSMPRHPSSKPLLLFLLLIGALH</sequence>
<evidence type="ECO:0000313" key="1">
    <source>
        <dbReference type="EMBL" id="ABK25505.1"/>
    </source>
</evidence>
<proteinExistence type="evidence at transcript level"/>
<name>A9NXZ4_PICSI</name>
<protein>
    <submittedName>
        <fullName evidence="1">Uncharacterized protein</fullName>
    </submittedName>
</protein>
<accession>A9NXZ4</accession>